<dbReference type="RefSeq" id="WP_003321448.1">
    <property type="nucleotide sequence ID" value="NZ_ALPT02000028.1"/>
</dbReference>
<keyword evidence="6" id="KW-0418">Kinase</keyword>
<dbReference type="EMBL" id="JALP01000049">
    <property type="protein sequence ID" value="THG91748.1"/>
    <property type="molecule type" value="Genomic_DNA"/>
</dbReference>
<feature type="transmembrane region" description="Helical" evidence="9">
    <location>
        <begin position="91"/>
        <end position="107"/>
    </location>
</feature>
<dbReference type="PANTHER" id="PTHR24421">
    <property type="entry name" value="NITRATE/NITRITE SENSOR PROTEIN NARX-RELATED"/>
    <property type="match status" value="1"/>
</dbReference>
<keyword evidence="9" id="KW-0812">Transmembrane</keyword>
<evidence type="ECO:0000256" key="8">
    <source>
        <dbReference type="ARBA" id="ARBA00023012"/>
    </source>
</evidence>
<proteinExistence type="predicted"/>
<evidence type="ECO:0000313" key="11">
    <source>
        <dbReference type="EMBL" id="THG91748.1"/>
    </source>
</evidence>
<feature type="domain" description="Signal transduction histidine kinase subgroup 3 dimerisation and phosphoacceptor" evidence="10">
    <location>
        <begin position="170"/>
        <end position="235"/>
    </location>
</feature>
<dbReference type="InterPro" id="IPR011712">
    <property type="entry name" value="Sig_transdc_His_kin_sub3_dim/P"/>
</dbReference>
<dbReference type="EC" id="2.7.13.3" evidence="2"/>
<evidence type="ECO:0000256" key="1">
    <source>
        <dbReference type="ARBA" id="ARBA00000085"/>
    </source>
</evidence>
<evidence type="ECO:0000256" key="3">
    <source>
        <dbReference type="ARBA" id="ARBA00022553"/>
    </source>
</evidence>
<organism evidence="11 12">
    <name type="scientific">Alkalihalobacillus alcalophilus ATCC 27647 = CGMCC 1.3604</name>
    <dbReference type="NCBI Taxonomy" id="1218173"/>
    <lineage>
        <taxon>Bacteria</taxon>
        <taxon>Bacillati</taxon>
        <taxon>Bacillota</taxon>
        <taxon>Bacilli</taxon>
        <taxon>Bacillales</taxon>
        <taxon>Bacillaceae</taxon>
        <taxon>Alkalihalobacillus</taxon>
    </lineage>
</organism>
<keyword evidence="7" id="KW-0067">ATP-binding</keyword>
<evidence type="ECO:0000313" key="12">
    <source>
        <dbReference type="Proteomes" id="UP000297014"/>
    </source>
</evidence>
<dbReference type="InterPro" id="IPR050482">
    <property type="entry name" value="Sensor_HK_TwoCompSys"/>
</dbReference>
<name>A0A4S4K274_ALKAL</name>
<feature type="transmembrane region" description="Helical" evidence="9">
    <location>
        <begin position="113"/>
        <end position="129"/>
    </location>
</feature>
<evidence type="ECO:0000256" key="6">
    <source>
        <dbReference type="ARBA" id="ARBA00022777"/>
    </source>
</evidence>
<comment type="caution">
    <text evidence="11">The sequence shown here is derived from an EMBL/GenBank/DDBJ whole genome shotgun (WGS) entry which is preliminary data.</text>
</comment>
<protein>
    <recommendedName>
        <fullName evidence="2">histidine kinase</fullName>
        <ecNumber evidence="2">2.7.13.3</ecNumber>
    </recommendedName>
</protein>
<dbReference type="OrthoDB" id="199946at2"/>
<keyword evidence="4" id="KW-0808">Transferase</keyword>
<feature type="transmembrane region" description="Helical" evidence="9">
    <location>
        <begin position="48"/>
        <end position="70"/>
    </location>
</feature>
<dbReference type="PANTHER" id="PTHR24421:SF10">
    <property type="entry name" value="NITRATE_NITRITE SENSOR PROTEIN NARQ"/>
    <property type="match status" value="1"/>
</dbReference>
<keyword evidence="9" id="KW-1133">Transmembrane helix</keyword>
<dbReference type="Pfam" id="PF07730">
    <property type="entry name" value="HisKA_3"/>
    <property type="match status" value="1"/>
</dbReference>
<dbReference type="GO" id="GO:0005524">
    <property type="term" value="F:ATP binding"/>
    <property type="evidence" value="ECO:0007669"/>
    <property type="project" value="UniProtKB-KW"/>
</dbReference>
<keyword evidence="3" id="KW-0597">Phosphoprotein</keyword>
<keyword evidence="5" id="KW-0547">Nucleotide-binding</keyword>
<sequence length="367" mass="42755">MKVIMAGCFIIFFILLENVELRLHPGFWLWVGGFVAIVSTEPLWKNRLYLVGILVSMAMLAQLLLFSVEMQMPWLMYFWLLFLINDFAKKKWLFGLIVGVTFIPLILYRDISFSLFYTAILALLLFSFWQKNKREQAALAYEEDWKTLLIEYRKLKRQLQVQEENARAEERTRIARDIHDNVGHQLTALAMQLEMVEITQESGEVDEVALRQAKELAKQSLTEMRQSVQALRNEELKGFSSVIQLIRRLESESHIQVNLITRKGALSAPLTNEQMITIYRIVQEGLTNAMRHAHSREVEVIFEGIANYAFTVSVKNKYYSEERSLKDGFGLTNLRERVEQLEGRFEVLKTNNEFKIEAYLPLKASQS</sequence>
<dbReference type="GO" id="GO:0046983">
    <property type="term" value="F:protein dimerization activity"/>
    <property type="evidence" value="ECO:0007669"/>
    <property type="project" value="InterPro"/>
</dbReference>
<evidence type="ECO:0000256" key="2">
    <source>
        <dbReference type="ARBA" id="ARBA00012438"/>
    </source>
</evidence>
<comment type="catalytic activity">
    <reaction evidence="1">
        <text>ATP + protein L-histidine = ADP + protein N-phospho-L-histidine.</text>
        <dbReference type="EC" id="2.7.13.3"/>
    </reaction>
</comment>
<evidence type="ECO:0000256" key="5">
    <source>
        <dbReference type="ARBA" id="ARBA00022741"/>
    </source>
</evidence>
<dbReference type="Gene3D" id="1.20.5.1930">
    <property type="match status" value="1"/>
</dbReference>
<dbReference type="InterPro" id="IPR036890">
    <property type="entry name" value="HATPase_C_sf"/>
</dbReference>
<evidence type="ECO:0000256" key="9">
    <source>
        <dbReference type="SAM" id="Phobius"/>
    </source>
</evidence>
<gene>
    <name evidence="11" type="ORF">AJ85_01975</name>
</gene>
<evidence type="ECO:0000259" key="10">
    <source>
        <dbReference type="Pfam" id="PF07730"/>
    </source>
</evidence>
<evidence type="ECO:0000256" key="4">
    <source>
        <dbReference type="ARBA" id="ARBA00022679"/>
    </source>
</evidence>
<keyword evidence="8" id="KW-0902">Two-component regulatory system</keyword>
<dbReference type="GO" id="GO:0016020">
    <property type="term" value="C:membrane"/>
    <property type="evidence" value="ECO:0007669"/>
    <property type="project" value="InterPro"/>
</dbReference>
<evidence type="ECO:0000256" key="7">
    <source>
        <dbReference type="ARBA" id="ARBA00022840"/>
    </source>
</evidence>
<dbReference type="CDD" id="cd16917">
    <property type="entry name" value="HATPase_UhpB-NarQ-NarX-like"/>
    <property type="match status" value="1"/>
</dbReference>
<dbReference type="GO" id="GO:0000155">
    <property type="term" value="F:phosphorelay sensor kinase activity"/>
    <property type="evidence" value="ECO:0007669"/>
    <property type="project" value="InterPro"/>
</dbReference>
<keyword evidence="9" id="KW-0472">Membrane</keyword>
<dbReference type="AlphaFoldDB" id="A0A4S4K274"/>
<dbReference type="Proteomes" id="UP000297014">
    <property type="component" value="Unassembled WGS sequence"/>
</dbReference>
<dbReference type="SUPFAM" id="SSF55874">
    <property type="entry name" value="ATPase domain of HSP90 chaperone/DNA topoisomerase II/histidine kinase"/>
    <property type="match status" value="1"/>
</dbReference>
<reference evidence="11 12" key="1">
    <citation type="submission" date="2014-01" db="EMBL/GenBank/DDBJ databases">
        <title>Draft genome sequencing of Bacillus alcalophilus CGMCC 1.3604.</title>
        <authorList>
            <person name="Yang J."/>
            <person name="Diao L."/>
            <person name="Yang S."/>
        </authorList>
    </citation>
    <scope>NUCLEOTIDE SEQUENCE [LARGE SCALE GENOMIC DNA]</scope>
    <source>
        <strain evidence="11 12">CGMCC 1.3604</strain>
    </source>
</reference>
<accession>A0A4S4K274</accession>
<dbReference type="Gene3D" id="3.30.565.10">
    <property type="entry name" value="Histidine kinase-like ATPase, C-terminal domain"/>
    <property type="match status" value="1"/>
</dbReference>